<evidence type="ECO:0000313" key="1">
    <source>
        <dbReference type="EMBL" id="RMX67858.1"/>
    </source>
</evidence>
<evidence type="ECO:0000313" key="3">
    <source>
        <dbReference type="Proteomes" id="UP000282087"/>
    </source>
</evidence>
<proteinExistence type="predicted"/>
<keyword evidence="3" id="KW-1185">Reference proteome</keyword>
<reference evidence="3 4" key="1">
    <citation type="submission" date="2018-06" db="EMBL/GenBank/DDBJ databases">
        <title>Comparative genomics of downy mildews reveals potential adaptations to biotrophy.</title>
        <authorList>
            <person name="Fletcher K."/>
            <person name="Klosterman S.J."/>
            <person name="Derevnina L."/>
            <person name="Martin F."/>
            <person name="Koike S."/>
            <person name="Reyes Chin-Wo S."/>
            <person name="Mou B."/>
            <person name="Michelmore R."/>
        </authorList>
    </citation>
    <scope>NUCLEOTIDE SEQUENCE [LARGE SCALE GENOMIC DNA]</scope>
    <source>
        <strain evidence="2 4">R13</strain>
        <strain evidence="1 3">R14</strain>
    </source>
</reference>
<dbReference type="AlphaFoldDB" id="A0A3M6VLR0"/>
<dbReference type="VEuPathDB" id="FungiDB:DD237_000429"/>
<sequence>MTDGKRKTLSSSFLCSPIPKDPSQIFFVEESSSLQVCVMLKKQSQLLDNSFNTSDNLLSL</sequence>
<accession>A0A3M6VLR0</accession>
<dbReference type="Proteomes" id="UP000282087">
    <property type="component" value="Unassembled WGS sequence"/>
</dbReference>
<protein>
    <submittedName>
        <fullName evidence="1">Uncharacterized protein</fullName>
    </submittedName>
</protein>
<gene>
    <name evidence="2" type="ORF">DD237_000429</name>
    <name evidence="1" type="ORF">DD238_000312</name>
</gene>
<evidence type="ECO:0000313" key="4">
    <source>
        <dbReference type="Proteomes" id="UP000286097"/>
    </source>
</evidence>
<dbReference type="EMBL" id="QKXF01000083">
    <property type="protein sequence ID" value="RQM18111.1"/>
    <property type="molecule type" value="Genomic_DNA"/>
</dbReference>
<evidence type="ECO:0000313" key="2">
    <source>
        <dbReference type="EMBL" id="RQM18111.1"/>
    </source>
</evidence>
<dbReference type="EMBL" id="QLLG01000156">
    <property type="protein sequence ID" value="RMX67858.1"/>
    <property type="molecule type" value="Genomic_DNA"/>
</dbReference>
<name>A0A3M6VLR0_9STRA</name>
<organism evidence="1 3">
    <name type="scientific">Peronospora effusa</name>
    <dbReference type="NCBI Taxonomy" id="542832"/>
    <lineage>
        <taxon>Eukaryota</taxon>
        <taxon>Sar</taxon>
        <taxon>Stramenopiles</taxon>
        <taxon>Oomycota</taxon>
        <taxon>Peronosporomycetes</taxon>
        <taxon>Peronosporales</taxon>
        <taxon>Peronosporaceae</taxon>
        <taxon>Peronospora</taxon>
    </lineage>
</organism>
<comment type="caution">
    <text evidence="1">The sequence shown here is derived from an EMBL/GenBank/DDBJ whole genome shotgun (WGS) entry which is preliminary data.</text>
</comment>
<dbReference type="Proteomes" id="UP000286097">
    <property type="component" value="Unassembled WGS sequence"/>
</dbReference>